<evidence type="ECO:0000256" key="1">
    <source>
        <dbReference type="SAM" id="MobiDB-lite"/>
    </source>
</evidence>
<organism evidence="2 3">
    <name type="scientific">Prauserella shujinwangii</name>
    <dbReference type="NCBI Taxonomy" id="1453103"/>
    <lineage>
        <taxon>Bacteria</taxon>
        <taxon>Bacillati</taxon>
        <taxon>Actinomycetota</taxon>
        <taxon>Actinomycetes</taxon>
        <taxon>Pseudonocardiales</taxon>
        <taxon>Pseudonocardiaceae</taxon>
        <taxon>Prauserella</taxon>
    </lineage>
</organism>
<dbReference type="EMBL" id="PVNH01000011">
    <property type="protein sequence ID" value="PRX44525.1"/>
    <property type="molecule type" value="Genomic_DNA"/>
</dbReference>
<dbReference type="AlphaFoldDB" id="A0A2T0LMW6"/>
<feature type="compositionally biased region" description="Polar residues" evidence="1">
    <location>
        <begin position="140"/>
        <end position="149"/>
    </location>
</feature>
<feature type="compositionally biased region" description="Low complexity" evidence="1">
    <location>
        <begin position="118"/>
        <end position="134"/>
    </location>
</feature>
<comment type="caution">
    <text evidence="2">The sequence shown here is derived from an EMBL/GenBank/DDBJ whole genome shotgun (WGS) entry which is preliminary data.</text>
</comment>
<keyword evidence="3" id="KW-1185">Reference proteome</keyword>
<dbReference type="Proteomes" id="UP000238362">
    <property type="component" value="Unassembled WGS sequence"/>
</dbReference>
<protein>
    <submittedName>
        <fullName evidence="2">Uncharacterized protein</fullName>
    </submittedName>
</protein>
<name>A0A2T0LMW6_9PSEU</name>
<proteinExistence type="predicted"/>
<dbReference type="AntiFam" id="ANF00109">
    <property type="entry name" value="Shadow ORF (opposite afsK)"/>
</dbReference>
<evidence type="ECO:0000313" key="3">
    <source>
        <dbReference type="Proteomes" id="UP000238362"/>
    </source>
</evidence>
<feature type="region of interest" description="Disordered" evidence="1">
    <location>
        <begin position="118"/>
        <end position="255"/>
    </location>
</feature>
<reference evidence="2 3" key="1">
    <citation type="submission" date="2018-03" db="EMBL/GenBank/DDBJ databases">
        <title>Genomic Encyclopedia of Type Strains, Phase III (KMG-III): the genomes of soil and plant-associated and newly described type strains.</title>
        <authorList>
            <person name="Whitman W."/>
        </authorList>
    </citation>
    <scope>NUCLEOTIDE SEQUENCE [LARGE SCALE GENOMIC DNA]</scope>
    <source>
        <strain evidence="2 3">CGMCC 4.7125</strain>
    </source>
</reference>
<gene>
    <name evidence="2" type="ORF">B0I33_11133</name>
</gene>
<evidence type="ECO:0000313" key="2">
    <source>
        <dbReference type="EMBL" id="PRX44525.1"/>
    </source>
</evidence>
<accession>A0A2T0LMW6</accession>
<sequence length="255" mass="27255">MSPARVTDTSSAACEMPKSTIFATPSSVIRMLPGLMSRCTIPAACAAASAPATCAPMFATTSGASGPCSASRSARLRAGRYSMTSTGKPWSVNTSCTATAFGCCSRAAIRPSRSARCRASSARRGSSPGWRSSRLMATGRRSSSSSACHTTPIAPLPSRCRSRYRPPRRSPVSLTRSGYGVTRAHQNGAFASRRTRRLSCAPRGQPASTFRSNRTRDPSRNRSNRIHPWESPTFRAHGSHFRKPTLGTAPGPRHH</sequence>